<dbReference type="InterPro" id="IPR004330">
    <property type="entry name" value="FAR1_DNA_bnd_dom"/>
</dbReference>
<dbReference type="GO" id="GO:0008270">
    <property type="term" value="F:zinc ion binding"/>
    <property type="evidence" value="ECO:0007669"/>
    <property type="project" value="UniProtKB-UniRule"/>
</dbReference>
<feature type="domain" description="FAR1" evidence="2">
    <location>
        <begin position="40"/>
        <end position="90"/>
    </location>
</feature>
<dbReference type="GO" id="GO:0006355">
    <property type="term" value="P:regulation of DNA-templated transcription"/>
    <property type="evidence" value="ECO:0007669"/>
    <property type="project" value="UniProtKB-UniRule"/>
</dbReference>
<comment type="similarity">
    <text evidence="1">Belongs to the FHY3/FAR1 family.</text>
</comment>
<organism evidence="3 4">
    <name type="scientific">Arachis hypogaea</name>
    <name type="common">Peanut</name>
    <dbReference type="NCBI Taxonomy" id="3818"/>
    <lineage>
        <taxon>Eukaryota</taxon>
        <taxon>Viridiplantae</taxon>
        <taxon>Streptophyta</taxon>
        <taxon>Embryophyta</taxon>
        <taxon>Tracheophyta</taxon>
        <taxon>Spermatophyta</taxon>
        <taxon>Magnoliopsida</taxon>
        <taxon>eudicotyledons</taxon>
        <taxon>Gunneridae</taxon>
        <taxon>Pentapetalae</taxon>
        <taxon>rosids</taxon>
        <taxon>fabids</taxon>
        <taxon>Fabales</taxon>
        <taxon>Fabaceae</taxon>
        <taxon>Papilionoideae</taxon>
        <taxon>50 kb inversion clade</taxon>
        <taxon>dalbergioids sensu lato</taxon>
        <taxon>Dalbergieae</taxon>
        <taxon>Pterocarpus clade</taxon>
        <taxon>Arachis</taxon>
    </lineage>
</organism>
<evidence type="ECO:0000256" key="1">
    <source>
        <dbReference type="RuleBase" id="RU367018"/>
    </source>
</evidence>
<keyword evidence="1" id="KW-0479">Metal-binding</keyword>
<dbReference type="AlphaFoldDB" id="A0A445DX44"/>
<name>A0A445DX44_ARAHY</name>
<proteinExistence type="inferred from homology"/>
<dbReference type="EMBL" id="SDMP01000003">
    <property type="protein sequence ID" value="RYR67737.1"/>
    <property type="molecule type" value="Genomic_DNA"/>
</dbReference>
<dbReference type="PANTHER" id="PTHR31669:SF292">
    <property type="entry name" value="OS02G0262500 PROTEIN"/>
    <property type="match status" value="1"/>
</dbReference>
<dbReference type="GO" id="GO:0005634">
    <property type="term" value="C:nucleus"/>
    <property type="evidence" value="ECO:0007669"/>
    <property type="project" value="UniProtKB-SubCell"/>
</dbReference>
<keyword evidence="1" id="KW-0862">Zinc</keyword>
<evidence type="ECO:0000259" key="2">
    <source>
        <dbReference type="Pfam" id="PF03101"/>
    </source>
</evidence>
<keyword evidence="1" id="KW-0863">Zinc-finger</keyword>
<evidence type="ECO:0000313" key="4">
    <source>
        <dbReference type="Proteomes" id="UP000289738"/>
    </source>
</evidence>
<gene>
    <name evidence="3" type="ORF">Ahy_A03g014129</name>
</gene>
<dbReference type="InterPro" id="IPR031052">
    <property type="entry name" value="FHY3/FAR1"/>
</dbReference>
<sequence length="276" mass="31973">MQLITCMYVMQGVSGLEFARVIQHMEKIEHSTEGNEGKRAKKYISNSNRKREHKVLTRAGCEAMLAVYFDTKTSTWRVKKLVEKYNHDLASAYLKDKFCAEFRTTSRCEAINNFIKMFICIRQSLLELVQNLEHALRNYRHNELTVYGKPVPTTGLEALELCVINFYTREIIGEVKMEIQGVITLDIINEKNISTTVVLKVKECDRSRWSSEGISCNHIFCAMKRVGLQKFSDRLLLKRWSKDVRKYLKESSTRGTAQDKERAFLMRYSALSVATT</sequence>
<evidence type="ECO:0000313" key="3">
    <source>
        <dbReference type="EMBL" id="RYR67737.1"/>
    </source>
</evidence>
<keyword evidence="1" id="KW-0539">Nucleus</keyword>
<dbReference type="Pfam" id="PF03101">
    <property type="entry name" value="FAR1"/>
    <property type="match status" value="1"/>
</dbReference>
<keyword evidence="4" id="KW-1185">Reference proteome</keyword>
<dbReference type="PANTHER" id="PTHR31669">
    <property type="entry name" value="PROTEIN FAR1-RELATED SEQUENCE 10-RELATED"/>
    <property type="match status" value="1"/>
</dbReference>
<protein>
    <recommendedName>
        <fullName evidence="1">Protein FAR1-RELATED SEQUENCE</fullName>
    </recommendedName>
</protein>
<reference evidence="3 4" key="1">
    <citation type="submission" date="2019-01" db="EMBL/GenBank/DDBJ databases">
        <title>Sequencing of cultivated peanut Arachis hypogaea provides insights into genome evolution and oil improvement.</title>
        <authorList>
            <person name="Chen X."/>
        </authorList>
    </citation>
    <scope>NUCLEOTIDE SEQUENCE [LARGE SCALE GENOMIC DNA]</scope>
    <source>
        <strain evidence="4">cv. Fuhuasheng</strain>
        <tissue evidence="3">Leaves</tissue>
    </source>
</reference>
<comment type="subcellular location">
    <subcellularLocation>
        <location evidence="1">Nucleus</location>
    </subcellularLocation>
</comment>
<accession>A0A445DX44</accession>
<comment type="function">
    <text evidence="1">Putative transcription activator involved in regulating light control of development.</text>
</comment>
<dbReference type="Proteomes" id="UP000289738">
    <property type="component" value="Chromosome A03"/>
</dbReference>
<comment type="caution">
    <text evidence="3">The sequence shown here is derived from an EMBL/GenBank/DDBJ whole genome shotgun (WGS) entry which is preliminary data.</text>
</comment>